<feature type="domain" description="Histidine kinase/HSP90-like ATPase" evidence="2">
    <location>
        <begin position="271"/>
        <end position="369"/>
    </location>
</feature>
<dbReference type="Pfam" id="PF02518">
    <property type="entry name" value="HATPase_c"/>
    <property type="match status" value="1"/>
</dbReference>
<dbReference type="Pfam" id="PF06580">
    <property type="entry name" value="His_kinase"/>
    <property type="match status" value="1"/>
</dbReference>
<dbReference type="OrthoDB" id="2514702at2"/>
<dbReference type="InterPro" id="IPR003594">
    <property type="entry name" value="HATPase_dom"/>
</dbReference>
<dbReference type="GO" id="GO:0016020">
    <property type="term" value="C:membrane"/>
    <property type="evidence" value="ECO:0007669"/>
    <property type="project" value="InterPro"/>
</dbReference>
<reference evidence="4 5" key="1">
    <citation type="submission" date="2017-07" db="EMBL/GenBank/DDBJ databases">
        <title>Annotated genome sequence of Bacterioplanes sanyensis isolated from Red Sea.</title>
        <authorList>
            <person name="Rehman Z.U."/>
        </authorList>
    </citation>
    <scope>NUCLEOTIDE SEQUENCE [LARGE SCALE GENOMIC DNA]</scope>
    <source>
        <strain evidence="4 5">NV9</strain>
    </source>
</reference>
<keyword evidence="1" id="KW-0812">Transmembrane</keyword>
<dbReference type="EMBL" id="CP022530">
    <property type="protein sequence ID" value="ASP38331.1"/>
    <property type="molecule type" value="Genomic_DNA"/>
</dbReference>
<organism evidence="4 5">
    <name type="scientific">Bacterioplanes sanyensis</name>
    <dbReference type="NCBI Taxonomy" id="1249553"/>
    <lineage>
        <taxon>Bacteria</taxon>
        <taxon>Pseudomonadati</taxon>
        <taxon>Pseudomonadota</taxon>
        <taxon>Gammaproteobacteria</taxon>
        <taxon>Oceanospirillales</taxon>
        <taxon>Oceanospirillaceae</taxon>
        <taxon>Bacterioplanes</taxon>
    </lineage>
</organism>
<dbReference type="PANTHER" id="PTHR34220:SF7">
    <property type="entry name" value="SENSOR HISTIDINE KINASE YPDA"/>
    <property type="match status" value="1"/>
</dbReference>
<dbReference type="InterPro" id="IPR050640">
    <property type="entry name" value="Bact_2-comp_sensor_kinase"/>
</dbReference>
<name>A0A222FIT5_9GAMM</name>
<keyword evidence="4" id="KW-0808">Transferase</keyword>
<dbReference type="SUPFAM" id="SSF55874">
    <property type="entry name" value="ATPase domain of HSP90 chaperone/DNA topoisomerase II/histidine kinase"/>
    <property type="match status" value="1"/>
</dbReference>
<sequence length="385" mass="43866">MTDHVLPQQAAMTLPIKRCLTSRRVQFWLCQAIGWLGYGFFVSLSEFLWDKDDGGIPWQYPLFSLITGLLLSWAMHPVLKRSLQWPGWWRWPASVLCVVVAAGIWSAAKMLVYSVRHGKTEMLEWINYFSWFTYSFFILLSWAALYFGISFYRLWQQEQRRTLQAQAQAHLAQLRMLQYQLNPHFLFNTLNAITTLVLEQQTQQADRMLSGLSRLLRYALEQNAQQPVPLSTELEALQWYLDIEQQRFTDDLTVHWHISAAAQRQSVPSLLLQPLVENAVIHGMDANGQREISVSAEVVGEALELVISDRGEGMDGVGQQPLPLEQFRSRLGVGLSNVLERLDVTYHGQAQVWLQDHQPGLSLGISLPLQTVPVAPAPASRVSLV</sequence>
<feature type="domain" description="Signal transduction histidine kinase internal region" evidence="3">
    <location>
        <begin position="172"/>
        <end position="251"/>
    </location>
</feature>
<feature type="transmembrane region" description="Helical" evidence="1">
    <location>
        <begin position="27"/>
        <end position="48"/>
    </location>
</feature>
<evidence type="ECO:0000259" key="2">
    <source>
        <dbReference type="Pfam" id="PF02518"/>
    </source>
</evidence>
<feature type="transmembrane region" description="Helical" evidence="1">
    <location>
        <begin position="128"/>
        <end position="152"/>
    </location>
</feature>
<dbReference type="Gene3D" id="3.30.565.10">
    <property type="entry name" value="Histidine kinase-like ATPase, C-terminal domain"/>
    <property type="match status" value="1"/>
</dbReference>
<dbReference type="InterPro" id="IPR036890">
    <property type="entry name" value="HATPase_C_sf"/>
</dbReference>
<evidence type="ECO:0000259" key="3">
    <source>
        <dbReference type="Pfam" id="PF06580"/>
    </source>
</evidence>
<dbReference type="PANTHER" id="PTHR34220">
    <property type="entry name" value="SENSOR HISTIDINE KINASE YPDA"/>
    <property type="match status" value="1"/>
</dbReference>
<proteinExistence type="predicted"/>
<dbReference type="GO" id="GO:0000155">
    <property type="term" value="F:phosphorelay sensor kinase activity"/>
    <property type="evidence" value="ECO:0007669"/>
    <property type="project" value="InterPro"/>
</dbReference>
<keyword evidence="1" id="KW-0472">Membrane</keyword>
<dbReference type="Proteomes" id="UP000202440">
    <property type="component" value="Chromosome"/>
</dbReference>
<protein>
    <submittedName>
        <fullName evidence="4">Sensor histidine kinase</fullName>
    </submittedName>
</protein>
<feature type="transmembrane region" description="Helical" evidence="1">
    <location>
        <begin position="60"/>
        <end position="79"/>
    </location>
</feature>
<gene>
    <name evidence="4" type="ORF">CHH28_06395</name>
</gene>
<dbReference type="RefSeq" id="WP_094059527.1">
    <property type="nucleotide sequence ID" value="NZ_CP022530.1"/>
</dbReference>
<dbReference type="AlphaFoldDB" id="A0A222FIT5"/>
<dbReference type="InterPro" id="IPR010559">
    <property type="entry name" value="Sig_transdc_His_kin_internal"/>
</dbReference>
<keyword evidence="5" id="KW-1185">Reference proteome</keyword>
<evidence type="ECO:0000256" key="1">
    <source>
        <dbReference type="SAM" id="Phobius"/>
    </source>
</evidence>
<accession>A0A222FIT5</accession>
<feature type="transmembrane region" description="Helical" evidence="1">
    <location>
        <begin position="91"/>
        <end position="108"/>
    </location>
</feature>
<evidence type="ECO:0000313" key="4">
    <source>
        <dbReference type="EMBL" id="ASP38331.1"/>
    </source>
</evidence>
<keyword evidence="4" id="KW-0418">Kinase</keyword>
<dbReference type="KEGG" id="bsan:CHH28_06395"/>
<keyword evidence="1" id="KW-1133">Transmembrane helix</keyword>
<evidence type="ECO:0000313" key="5">
    <source>
        <dbReference type="Proteomes" id="UP000202440"/>
    </source>
</evidence>